<sequence length="81" mass="9680">MICEKLLQAVIQYQLQQGERPNILRINQGCYRTILEQLAYPDWLIENKINNLDQTFLRIQVELTNEIEMFEVRKIKKVAES</sequence>
<dbReference type="AlphaFoldDB" id="A0A9X6Y9E2"/>
<evidence type="ECO:0000313" key="1">
    <source>
        <dbReference type="EMBL" id="PEA88308.1"/>
    </source>
</evidence>
<dbReference type="Proteomes" id="UP000220702">
    <property type="component" value="Unassembled WGS sequence"/>
</dbReference>
<protein>
    <submittedName>
        <fullName evidence="1">Uncharacterized protein</fullName>
    </submittedName>
</protein>
<dbReference type="EMBL" id="NVNL01000031">
    <property type="protein sequence ID" value="PEA88308.1"/>
    <property type="molecule type" value="Genomic_DNA"/>
</dbReference>
<evidence type="ECO:0000313" key="2">
    <source>
        <dbReference type="Proteomes" id="UP000220702"/>
    </source>
</evidence>
<name>A0A9X6Y9E2_BACTU</name>
<proteinExistence type="predicted"/>
<gene>
    <name evidence="1" type="ORF">CON71_19715</name>
</gene>
<accession>A0A9X6Y9E2</accession>
<dbReference type="RefSeq" id="WP_098902189.1">
    <property type="nucleotide sequence ID" value="NZ_NVNL01000031.1"/>
</dbReference>
<organism evidence="1 2">
    <name type="scientific">Bacillus thuringiensis</name>
    <dbReference type="NCBI Taxonomy" id="1428"/>
    <lineage>
        <taxon>Bacteria</taxon>
        <taxon>Bacillati</taxon>
        <taxon>Bacillota</taxon>
        <taxon>Bacilli</taxon>
        <taxon>Bacillales</taxon>
        <taxon>Bacillaceae</taxon>
        <taxon>Bacillus</taxon>
        <taxon>Bacillus cereus group</taxon>
    </lineage>
</organism>
<comment type="caution">
    <text evidence="1">The sequence shown here is derived from an EMBL/GenBank/DDBJ whole genome shotgun (WGS) entry which is preliminary data.</text>
</comment>
<reference evidence="1 2" key="1">
    <citation type="submission" date="2017-09" db="EMBL/GenBank/DDBJ databases">
        <title>Large-scale bioinformatics analysis of Bacillus genomes uncovers conserved roles of natural products in bacterial physiology.</title>
        <authorList>
            <consortium name="Agbiome Team Llc"/>
            <person name="Bleich R.M."/>
            <person name="Grubbs K.J."/>
            <person name="Santa Maria K.C."/>
            <person name="Allen S.E."/>
            <person name="Farag S."/>
            <person name="Shank E.A."/>
            <person name="Bowers A."/>
        </authorList>
    </citation>
    <scope>NUCLEOTIDE SEQUENCE [LARGE SCALE GENOMIC DNA]</scope>
    <source>
        <strain evidence="1 2">AFS089089</strain>
    </source>
</reference>